<accession>A0A3N9TG65</accession>
<gene>
    <name evidence="6" type="ORF">EES38_13535</name>
</gene>
<dbReference type="Gene3D" id="3.40.190.290">
    <property type="match status" value="1"/>
</dbReference>
<dbReference type="Pfam" id="PF03466">
    <property type="entry name" value="LysR_substrate"/>
    <property type="match status" value="1"/>
</dbReference>
<dbReference type="InterPro" id="IPR036390">
    <property type="entry name" value="WH_DNA-bd_sf"/>
</dbReference>
<dbReference type="GO" id="GO:0003700">
    <property type="term" value="F:DNA-binding transcription factor activity"/>
    <property type="evidence" value="ECO:0007669"/>
    <property type="project" value="InterPro"/>
</dbReference>
<dbReference type="InterPro" id="IPR036388">
    <property type="entry name" value="WH-like_DNA-bd_sf"/>
</dbReference>
<dbReference type="PANTHER" id="PTHR30537">
    <property type="entry name" value="HTH-TYPE TRANSCRIPTIONAL REGULATOR"/>
    <property type="match status" value="1"/>
</dbReference>
<reference evidence="6 7" key="1">
    <citation type="submission" date="2018-11" db="EMBL/GenBank/DDBJ databases">
        <title>Vibrio LJC006 sp. nov., isolated from seawater during the bloom of the enteromorpha.</title>
        <authorList>
            <person name="Liang J."/>
        </authorList>
    </citation>
    <scope>NUCLEOTIDE SEQUENCE [LARGE SCALE GENOMIC DNA]</scope>
    <source>
        <strain evidence="6 7">LJC006</strain>
    </source>
</reference>
<evidence type="ECO:0000259" key="5">
    <source>
        <dbReference type="PROSITE" id="PS50931"/>
    </source>
</evidence>
<dbReference type="OrthoDB" id="9786526at2"/>
<dbReference type="RefSeq" id="WP_124937736.1">
    <property type="nucleotide sequence ID" value="NZ_RJVQ01000005.1"/>
</dbReference>
<dbReference type="GO" id="GO:0043565">
    <property type="term" value="F:sequence-specific DNA binding"/>
    <property type="evidence" value="ECO:0007669"/>
    <property type="project" value="TreeGrafter"/>
</dbReference>
<dbReference type="EMBL" id="RJVQ01000005">
    <property type="protein sequence ID" value="RQW62743.1"/>
    <property type="molecule type" value="Genomic_DNA"/>
</dbReference>
<comment type="caution">
    <text evidence="6">The sequence shown here is derived from an EMBL/GenBank/DDBJ whole genome shotgun (WGS) entry which is preliminary data.</text>
</comment>
<keyword evidence="2" id="KW-0805">Transcription regulation</keyword>
<keyword evidence="7" id="KW-1185">Reference proteome</keyword>
<organism evidence="6 7">
    <name type="scientific">Vibrio viridaestus</name>
    <dbReference type="NCBI Taxonomy" id="2487322"/>
    <lineage>
        <taxon>Bacteria</taxon>
        <taxon>Pseudomonadati</taxon>
        <taxon>Pseudomonadota</taxon>
        <taxon>Gammaproteobacteria</taxon>
        <taxon>Vibrionales</taxon>
        <taxon>Vibrionaceae</taxon>
        <taxon>Vibrio</taxon>
    </lineage>
</organism>
<evidence type="ECO:0000313" key="7">
    <source>
        <dbReference type="Proteomes" id="UP000281112"/>
    </source>
</evidence>
<dbReference type="AlphaFoldDB" id="A0A3N9TG65"/>
<dbReference type="SUPFAM" id="SSF46785">
    <property type="entry name" value="Winged helix' DNA-binding domain"/>
    <property type="match status" value="1"/>
</dbReference>
<evidence type="ECO:0000256" key="1">
    <source>
        <dbReference type="ARBA" id="ARBA00009437"/>
    </source>
</evidence>
<dbReference type="Gene3D" id="1.10.10.10">
    <property type="entry name" value="Winged helix-like DNA-binding domain superfamily/Winged helix DNA-binding domain"/>
    <property type="match status" value="1"/>
</dbReference>
<dbReference type="InterPro" id="IPR005119">
    <property type="entry name" value="LysR_subst-bd"/>
</dbReference>
<keyword evidence="4" id="KW-0804">Transcription</keyword>
<protein>
    <submittedName>
        <fullName evidence="6">LysR family transcriptional regulator</fullName>
    </submittedName>
</protein>
<dbReference type="CDD" id="cd08422">
    <property type="entry name" value="PBP2_CrgA_like"/>
    <property type="match status" value="1"/>
</dbReference>
<dbReference type="InterPro" id="IPR058163">
    <property type="entry name" value="LysR-type_TF_proteobact-type"/>
</dbReference>
<dbReference type="SUPFAM" id="SSF53850">
    <property type="entry name" value="Periplasmic binding protein-like II"/>
    <property type="match status" value="1"/>
</dbReference>
<feature type="domain" description="HTH lysR-type" evidence="5">
    <location>
        <begin position="8"/>
        <end position="59"/>
    </location>
</feature>
<dbReference type="GO" id="GO:0006351">
    <property type="term" value="P:DNA-templated transcription"/>
    <property type="evidence" value="ECO:0007669"/>
    <property type="project" value="TreeGrafter"/>
</dbReference>
<keyword evidence="3" id="KW-0238">DNA-binding</keyword>
<dbReference type="PROSITE" id="PS50931">
    <property type="entry name" value="HTH_LYSR"/>
    <property type="match status" value="1"/>
</dbReference>
<sequence>MERIDCDRMFVAVMELGSFTKAAERIGTSSGQASKLISKLEQNLGVQLLKRTTRSLVPTDVGRAYYDGIKQILDNFDALDDSVRNSAQTPSGRLRVSVPVTFGISVLTPHFMQFAKSHPRISLDIKYEDRAVNIVDEGYDLALRVGLLNDSSLIARKLTDIRVMTVASPAYLERYGTPTQLSDLAEHHLVIDSNFRDPNHWTFNNEKGEIVYVRVDGRLRFSNATVCQQAAIDGLGITKLPSFVANEAIEAGLLSPILEDFEVAALGLFALYPPSKHLAQTSRAFIDFLVQQLRESRDW</sequence>
<dbReference type="InterPro" id="IPR000847">
    <property type="entry name" value="LysR_HTH_N"/>
</dbReference>
<dbReference type="Pfam" id="PF00126">
    <property type="entry name" value="HTH_1"/>
    <property type="match status" value="1"/>
</dbReference>
<dbReference type="PANTHER" id="PTHR30537:SF5">
    <property type="entry name" value="HTH-TYPE TRANSCRIPTIONAL ACTIVATOR TTDR-RELATED"/>
    <property type="match status" value="1"/>
</dbReference>
<evidence type="ECO:0000313" key="6">
    <source>
        <dbReference type="EMBL" id="RQW62743.1"/>
    </source>
</evidence>
<dbReference type="FunFam" id="1.10.10.10:FF:000001">
    <property type="entry name" value="LysR family transcriptional regulator"/>
    <property type="match status" value="1"/>
</dbReference>
<evidence type="ECO:0000256" key="4">
    <source>
        <dbReference type="ARBA" id="ARBA00023163"/>
    </source>
</evidence>
<dbReference type="Proteomes" id="UP000281112">
    <property type="component" value="Unassembled WGS sequence"/>
</dbReference>
<evidence type="ECO:0000256" key="3">
    <source>
        <dbReference type="ARBA" id="ARBA00023125"/>
    </source>
</evidence>
<proteinExistence type="inferred from homology"/>
<comment type="similarity">
    <text evidence="1">Belongs to the LysR transcriptional regulatory family.</text>
</comment>
<name>A0A3N9TG65_9VIBR</name>
<evidence type="ECO:0000256" key="2">
    <source>
        <dbReference type="ARBA" id="ARBA00023015"/>
    </source>
</evidence>